<accession>A0AAV1UCT9</accession>
<name>A0AAV1UCT9_9STRA</name>
<evidence type="ECO:0000313" key="2">
    <source>
        <dbReference type="Proteomes" id="UP001162060"/>
    </source>
</evidence>
<organism evidence="1 2">
    <name type="scientific">Peronospora matthiolae</name>
    <dbReference type="NCBI Taxonomy" id="2874970"/>
    <lineage>
        <taxon>Eukaryota</taxon>
        <taxon>Sar</taxon>
        <taxon>Stramenopiles</taxon>
        <taxon>Oomycota</taxon>
        <taxon>Peronosporomycetes</taxon>
        <taxon>Peronosporales</taxon>
        <taxon>Peronosporaceae</taxon>
        <taxon>Peronospora</taxon>
    </lineage>
</organism>
<dbReference type="AlphaFoldDB" id="A0AAV1UCT9"/>
<dbReference type="Proteomes" id="UP001162060">
    <property type="component" value="Unassembled WGS sequence"/>
</dbReference>
<evidence type="ECO:0000313" key="1">
    <source>
        <dbReference type="EMBL" id="CAK7931170.1"/>
    </source>
</evidence>
<sequence length="121" mass="13554">MQPSITRSVRLLGMRGFASHTKPHVYMPETAMLTNNGTHEFKRKGWEYSAYLGMLGGPIILFLGLTNAPETDSDVLAREEVIAKRAGIEYLVRRASGGAMRQRYIYKTSEVGEPPVLHEDD</sequence>
<comment type="caution">
    <text evidence="1">The sequence shown here is derived from an EMBL/GenBank/DDBJ whole genome shotgun (WGS) entry which is preliminary data.</text>
</comment>
<proteinExistence type="predicted"/>
<reference evidence="1" key="1">
    <citation type="submission" date="2024-01" db="EMBL/GenBank/DDBJ databases">
        <authorList>
            <person name="Webb A."/>
        </authorList>
    </citation>
    <scope>NUCLEOTIDE SEQUENCE</scope>
    <source>
        <strain evidence="1">Pm1</strain>
    </source>
</reference>
<gene>
    <name evidence="1" type="ORF">PM001_LOCUS16320</name>
</gene>
<dbReference type="EMBL" id="CAKLBY020000172">
    <property type="protein sequence ID" value="CAK7931170.1"/>
    <property type="molecule type" value="Genomic_DNA"/>
</dbReference>
<protein>
    <submittedName>
        <fullName evidence="1">Uncharacterized protein</fullName>
    </submittedName>
</protein>